<dbReference type="GO" id="GO:0051205">
    <property type="term" value="P:protein insertion into membrane"/>
    <property type="evidence" value="ECO:0007669"/>
    <property type="project" value="UniProtKB-UniRule"/>
</dbReference>
<dbReference type="EMBL" id="CP034759">
    <property type="protein sequence ID" value="QBG35335.1"/>
    <property type="molecule type" value="Genomic_DNA"/>
</dbReference>
<feature type="domain" description="Outer membrane lipoprotein BamD-like" evidence="7">
    <location>
        <begin position="32"/>
        <end position="237"/>
    </location>
</feature>
<comment type="function">
    <text evidence="6">Part of the outer membrane protein assembly complex, which is involved in assembly and insertion of beta-barrel proteins into the outer membrane.</text>
</comment>
<name>A0A4P6P7C8_9GAMM</name>
<keyword evidence="9" id="KW-1185">Reference proteome</keyword>
<dbReference type="PANTHER" id="PTHR37423:SF1">
    <property type="entry name" value="OUTER MEMBRANE PROTEIN ASSEMBLY FACTOR BAMD"/>
    <property type="match status" value="1"/>
</dbReference>
<dbReference type="InterPro" id="IPR017689">
    <property type="entry name" value="BamD"/>
</dbReference>
<dbReference type="OrthoDB" id="9779191at2"/>
<dbReference type="PROSITE" id="PS51257">
    <property type="entry name" value="PROKAR_LIPOPROTEIN"/>
    <property type="match status" value="1"/>
</dbReference>
<keyword evidence="4 6" id="KW-0998">Cell outer membrane</keyword>
<keyword evidence="5 6" id="KW-0449">Lipoprotein</keyword>
<proteinExistence type="inferred from homology"/>
<sequence>MDKLTIKIILTLLVLAISGCSSIEKEEEVVPDKSAQALFVDARAALDSGLYQKAIQILSAIDSRFPFGPISHQVQLDLIYAYYKSGDAAQGIALADRFLRLNPNNSNVDYVYYMRALINISTEENLFQDLAGIDRTDRDPEASRSAFKDLKRIVTEYPNSKYAADARKRMLEIRSRLAKYELAVAKFYYKREAYASAANRGRYVVEYFSPSPEVEQALVMMIECYEKLELDDLKKNALQVLAANYPNNKLVN</sequence>
<protein>
    <recommendedName>
        <fullName evidence="6">Outer membrane protein assembly factor BamD</fullName>
    </recommendedName>
</protein>
<dbReference type="HAMAP" id="MF_00922">
    <property type="entry name" value="OM_assembly_BamD"/>
    <property type="match status" value="1"/>
</dbReference>
<dbReference type="Pfam" id="PF13525">
    <property type="entry name" value="YfiO"/>
    <property type="match status" value="1"/>
</dbReference>
<evidence type="ECO:0000256" key="5">
    <source>
        <dbReference type="ARBA" id="ARBA00023288"/>
    </source>
</evidence>
<comment type="similarity">
    <text evidence="6">Belongs to the BamD family.</text>
</comment>
<evidence type="ECO:0000256" key="6">
    <source>
        <dbReference type="HAMAP-Rule" id="MF_00922"/>
    </source>
</evidence>
<evidence type="ECO:0000313" key="8">
    <source>
        <dbReference type="EMBL" id="QBG35335.1"/>
    </source>
</evidence>
<evidence type="ECO:0000259" key="7">
    <source>
        <dbReference type="Pfam" id="PF13525"/>
    </source>
</evidence>
<comment type="subcellular location">
    <subcellularLocation>
        <location evidence="6">Cell outer membrane</location>
        <topology evidence="6">Lipid-anchor</topology>
    </subcellularLocation>
</comment>
<keyword evidence="1 6" id="KW-0732">Signal</keyword>
<evidence type="ECO:0000256" key="3">
    <source>
        <dbReference type="ARBA" id="ARBA00023139"/>
    </source>
</evidence>
<dbReference type="InterPro" id="IPR011990">
    <property type="entry name" value="TPR-like_helical_dom_sf"/>
</dbReference>
<organism evidence="8 9">
    <name type="scientific">Litorilituus sediminis</name>
    <dbReference type="NCBI Taxonomy" id="718192"/>
    <lineage>
        <taxon>Bacteria</taxon>
        <taxon>Pseudomonadati</taxon>
        <taxon>Pseudomonadota</taxon>
        <taxon>Gammaproteobacteria</taxon>
        <taxon>Alteromonadales</taxon>
        <taxon>Colwelliaceae</taxon>
        <taxon>Litorilituus</taxon>
    </lineage>
</organism>
<keyword evidence="2 6" id="KW-0472">Membrane</keyword>
<evidence type="ECO:0000256" key="4">
    <source>
        <dbReference type="ARBA" id="ARBA00023237"/>
    </source>
</evidence>
<dbReference type="NCBIfam" id="TIGR03302">
    <property type="entry name" value="OM_YfiO"/>
    <property type="match status" value="1"/>
</dbReference>
<dbReference type="InterPro" id="IPR039565">
    <property type="entry name" value="BamD-like"/>
</dbReference>
<dbReference type="SUPFAM" id="SSF48452">
    <property type="entry name" value="TPR-like"/>
    <property type="match status" value="1"/>
</dbReference>
<evidence type="ECO:0000313" key="9">
    <source>
        <dbReference type="Proteomes" id="UP000290244"/>
    </source>
</evidence>
<dbReference type="CDD" id="cd15830">
    <property type="entry name" value="BamD"/>
    <property type="match status" value="1"/>
</dbReference>
<dbReference type="GO" id="GO:1990063">
    <property type="term" value="C:Bam protein complex"/>
    <property type="evidence" value="ECO:0007669"/>
    <property type="project" value="TreeGrafter"/>
</dbReference>
<dbReference type="AlphaFoldDB" id="A0A4P6P7C8"/>
<accession>A0A4P6P7C8</accession>
<reference evidence="8 9" key="1">
    <citation type="submission" date="2018-12" db="EMBL/GenBank/DDBJ databases">
        <title>Complete genome of Litorilituus sediminis.</title>
        <authorList>
            <person name="Liu A."/>
            <person name="Rong J."/>
        </authorList>
    </citation>
    <scope>NUCLEOTIDE SEQUENCE [LARGE SCALE GENOMIC DNA]</scope>
    <source>
        <strain evidence="8 9">JCM 17549</strain>
    </source>
</reference>
<dbReference type="PANTHER" id="PTHR37423">
    <property type="entry name" value="SOLUBLE LYTIC MUREIN TRANSGLYCOSYLASE-RELATED"/>
    <property type="match status" value="1"/>
</dbReference>
<keyword evidence="3 6" id="KW-0564">Palmitate</keyword>
<dbReference type="Proteomes" id="UP000290244">
    <property type="component" value="Chromosome"/>
</dbReference>
<evidence type="ECO:0000256" key="2">
    <source>
        <dbReference type="ARBA" id="ARBA00023136"/>
    </source>
</evidence>
<dbReference type="Gene3D" id="1.25.40.10">
    <property type="entry name" value="Tetratricopeptide repeat domain"/>
    <property type="match status" value="1"/>
</dbReference>
<evidence type="ECO:0000256" key="1">
    <source>
        <dbReference type="ARBA" id="ARBA00022729"/>
    </source>
</evidence>
<dbReference type="GO" id="GO:0043165">
    <property type="term" value="P:Gram-negative-bacterium-type cell outer membrane assembly"/>
    <property type="evidence" value="ECO:0007669"/>
    <property type="project" value="UniProtKB-UniRule"/>
</dbReference>
<dbReference type="KEGG" id="lsd:EMK97_06185"/>
<comment type="subunit">
    <text evidence="6">Part of the Bam complex.</text>
</comment>
<gene>
    <name evidence="6" type="primary">bamD</name>
    <name evidence="8" type="ORF">EMK97_06185</name>
</gene>
<dbReference type="RefSeq" id="WP_130600413.1">
    <property type="nucleotide sequence ID" value="NZ_CP034759.1"/>
</dbReference>